<protein>
    <submittedName>
        <fullName evidence="1">Uncharacterized protein</fullName>
    </submittedName>
</protein>
<dbReference type="HOGENOM" id="CLU_033245_0_0_1"/>
<reference evidence="1 2" key="1">
    <citation type="journal article" date="2012" name="Science">
        <title>The Paleozoic origin of enzymatic lignin decomposition reconstructed from 31 fungal genomes.</title>
        <authorList>
            <person name="Floudas D."/>
            <person name="Binder M."/>
            <person name="Riley R."/>
            <person name="Barry K."/>
            <person name="Blanchette R.A."/>
            <person name="Henrissat B."/>
            <person name="Martinez A.T."/>
            <person name="Otillar R."/>
            <person name="Spatafora J.W."/>
            <person name="Yadav J.S."/>
            <person name="Aerts A."/>
            <person name="Benoit I."/>
            <person name="Boyd A."/>
            <person name="Carlson A."/>
            <person name="Copeland A."/>
            <person name="Coutinho P.M."/>
            <person name="de Vries R.P."/>
            <person name="Ferreira P."/>
            <person name="Findley K."/>
            <person name="Foster B."/>
            <person name="Gaskell J."/>
            <person name="Glotzer D."/>
            <person name="Gorecki P."/>
            <person name="Heitman J."/>
            <person name="Hesse C."/>
            <person name="Hori C."/>
            <person name="Igarashi K."/>
            <person name="Jurgens J.A."/>
            <person name="Kallen N."/>
            <person name="Kersten P."/>
            <person name="Kohler A."/>
            <person name="Kuees U."/>
            <person name="Kumar T.K.A."/>
            <person name="Kuo A."/>
            <person name="LaButti K."/>
            <person name="Larrondo L.F."/>
            <person name="Lindquist E."/>
            <person name="Ling A."/>
            <person name="Lombard V."/>
            <person name="Lucas S."/>
            <person name="Lundell T."/>
            <person name="Martin R."/>
            <person name="McLaughlin D.J."/>
            <person name="Morgenstern I."/>
            <person name="Morin E."/>
            <person name="Murat C."/>
            <person name="Nagy L.G."/>
            <person name="Nolan M."/>
            <person name="Ohm R.A."/>
            <person name="Patyshakuliyeva A."/>
            <person name="Rokas A."/>
            <person name="Ruiz-Duenas F.J."/>
            <person name="Sabat G."/>
            <person name="Salamov A."/>
            <person name="Samejima M."/>
            <person name="Schmutz J."/>
            <person name="Slot J.C."/>
            <person name="St John F."/>
            <person name="Stenlid J."/>
            <person name="Sun H."/>
            <person name="Sun S."/>
            <person name="Syed K."/>
            <person name="Tsang A."/>
            <person name="Wiebenga A."/>
            <person name="Young D."/>
            <person name="Pisabarro A."/>
            <person name="Eastwood D.C."/>
            <person name="Martin F."/>
            <person name="Cullen D."/>
            <person name="Grigoriev I.V."/>
            <person name="Hibbett D.S."/>
        </authorList>
    </citation>
    <scope>NUCLEOTIDE SEQUENCE</scope>
    <source>
        <strain evidence="2">FP-58527</strain>
    </source>
</reference>
<accession>S8DSQ7</accession>
<dbReference type="STRING" id="743788.S8DSQ7"/>
<dbReference type="AlphaFoldDB" id="S8DSQ7"/>
<dbReference type="EMBL" id="KE504191">
    <property type="protein sequence ID" value="EPS96246.1"/>
    <property type="molecule type" value="Genomic_DNA"/>
</dbReference>
<name>S8DSQ7_FOMSC</name>
<gene>
    <name evidence="1" type="ORF">FOMPIDRAFT_1053395</name>
</gene>
<keyword evidence="2" id="KW-1185">Reference proteome</keyword>
<dbReference type="eggNOG" id="ENOG502RHGF">
    <property type="taxonomic scope" value="Eukaryota"/>
</dbReference>
<evidence type="ECO:0000313" key="1">
    <source>
        <dbReference type="EMBL" id="EPS96246.1"/>
    </source>
</evidence>
<dbReference type="Proteomes" id="UP000015241">
    <property type="component" value="Unassembled WGS sequence"/>
</dbReference>
<organism evidence="1 2">
    <name type="scientific">Fomitopsis schrenkii</name>
    <name type="common">Brown rot fungus</name>
    <dbReference type="NCBI Taxonomy" id="2126942"/>
    <lineage>
        <taxon>Eukaryota</taxon>
        <taxon>Fungi</taxon>
        <taxon>Dikarya</taxon>
        <taxon>Basidiomycota</taxon>
        <taxon>Agaricomycotina</taxon>
        <taxon>Agaricomycetes</taxon>
        <taxon>Polyporales</taxon>
        <taxon>Fomitopsis</taxon>
    </lineage>
</organism>
<dbReference type="InParanoid" id="S8DSQ7"/>
<proteinExistence type="predicted"/>
<sequence length="389" mass="42465">MAGGGVVILGGYAWYHFSGAKTAVNTARQAHDYYQDTKRSIAENAPKNPNEVIQFLRSTAKSYAGLVPGVSKYVDSAFDALDELHETHGEDVDKILRQGYDEIRQILKDGNSGADAQTGMKVMDVLRTSSSQLEEVGKRVGQDMFQKLGEQYPELKEKLGGGYEELRKAAEKNGPEAKRIFDETTSQIKEIFSSGFSPDKLNEAQQLIQSKASEVSKVAGGASKEAWNKALKEATPYLDKLPDIRKLLEDNASAFTAAGVSQGGAAQEVFRRVKDVAQGDAAKNKEKLQELKDFVQKKVEEARQGGDGGGGWQSLQEWIRSMPGGEEALKKVPDVDVGVLAQVAQNRGDEARKLMGETYEDVLKVLKEKADKAKKIAGKAKEESTEKSS</sequence>
<dbReference type="OrthoDB" id="3883941at2759"/>
<evidence type="ECO:0000313" key="2">
    <source>
        <dbReference type="Proteomes" id="UP000015241"/>
    </source>
</evidence>